<accession>D9SS26</accession>
<dbReference type="InterPro" id="IPR006439">
    <property type="entry name" value="HAD-SF_hydro_IA"/>
</dbReference>
<dbReference type="eggNOG" id="COG1011">
    <property type="taxonomic scope" value="Bacteria"/>
</dbReference>
<dbReference type="GO" id="GO:0016787">
    <property type="term" value="F:hydrolase activity"/>
    <property type="evidence" value="ECO:0007669"/>
    <property type="project" value="UniProtKB-KW"/>
</dbReference>
<evidence type="ECO:0000313" key="3">
    <source>
        <dbReference type="Proteomes" id="UP000002730"/>
    </source>
</evidence>
<dbReference type="RefSeq" id="WP_013291794.1">
    <property type="nucleotide sequence ID" value="NC_014393.1"/>
</dbReference>
<dbReference type="EMBL" id="CP002160">
    <property type="protein sequence ID" value="ADL52473.1"/>
    <property type="molecule type" value="Genomic_DNA"/>
</dbReference>
<dbReference type="SFLD" id="SFLDG01129">
    <property type="entry name" value="C1.5:_HAD__Beta-PGM__Phosphata"/>
    <property type="match status" value="1"/>
</dbReference>
<dbReference type="AlphaFoldDB" id="D9SS26"/>
<dbReference type="Gene3D" id="3.40.50.1000">
    <property type="entry name" value="HAD superfamily/HAD-like"/>
    <property type="match status" value="1"/>
</dbReference>
<dbReference type="OrthoDB" id="264363at2"/>
<dbReference type="Proteomes" id="UP000002730">
    <property type="component" value="Chromosome"/>
</dbReference>
<name>D9SS26_CLOC7</name>
<dbReference type="STRING" id="573061.Clocel_2776"/>
<dbReference type="HOGENOM" id="CLU_045011_20_0_9"/>
<evidence type="ECO:0000256" key="1">
    <source>
        <dbReference type="ARBA" id="ARBA00022801"/>
    </source>
</evidence>
<protein>
    <submittedName>
        <fullName evidence="2">HAD-superfamily hydrolase, subfamily IA, variant 3</fullName>
    </submittedName>
</protein>
<dbReference type="NCBIfam" id="TIGR01509">
    <property type="entry name" value="HAD-SF-IA-v3"/>
    <property type="match status" value="1"/>
</dbReference>
<gene>
    <name evidence="2" type="ordered locus">Clocel_2776</name>
</gene>
<dbReference type="KEGG" id="ccb:Clocel_2776"/>
<dbReference type="InterPro" id="IPR051540">
    <property type="entry name" value="S-2-haloacid_dehalogenase"/>
</dbReference>
<reference evidence="2 3" key="1">
    <citation type="submission" date="2010-08" db="EMBL/GenBank/DDBJ databases">
        <title>Complete sequence of Clostridium cellulovorans 743B.</title>
        <authorList>
            <consortium name="US DOE Joint Genome Institute"/>
            <person name="Lucas S."/>
            <person name="Copeland A."/>
            <person name="Lapidus A."/>
            <person name="Cheng J.-F."/>
            <person name="Bruce D."/>
            <person name="Goodwin L."/>
            <person name="Pitluck S."/>
            <person name="Chertkov O."/>
            <person name="Detter J.C."/>
            <person name="Han C."/>
            <person name="Tapia R."/>
            <person name="Land M."/>
            <person name="Hauser L."/>
            <person name="Chang Y.-J."/>
            <person name="Jeffries C."/>
            <person name="Kyrpides N."/>
            <person name="Ivanova N."/>
            <person name="Mikhailova N."/>
            <person name="Hemme C.L."/>
            <person name="Woyke T."/>
        </authorList>
    </citation>
    <scope>NUCLEOTIDE SEQUENCE [LARGE SCALE GENOMIC DNA]</scope>
    <source>
        <strain evidence="3">ATCC 35296 / DSM 3052 / OCM 3 / 743B</strain>
    </source>
</reference>
<dbReference type="InterPro" id="IPR036412">
    <property type="entry name" value="HAD-like_sf"/>
</dbReference>
<dbReference type="SUPFAM" id="SSF56784">
    <property type="entry name" value="HAD-like"/>
    <property type="match status" value="1"/>
</dbReference>
<keyword evidence="1 2" id="KW-0378">Hydrolase</keyword>
<dbReference type="PANTHER" id="PTHR43316:SF3">
    <property type="entry name" value="HALOACID DEHALOGENASE, TYPE II (AFU_ORTHOLOGUE AFUA_2G07750)-RELATED"/>
    <property type="match status" value="1"/>
</dbReference>
<dbReference type="PANTHER" id="PTHR43316">
    <property type="entry name" value="HYDROLASE, HALOACID DELAHOGENASE-RELATED"/>
    <property type="match status" value="1"/>
</dbReference>
<proteinExistence type="predicted"/>
<dbReference type="InterPro" id="IPR023214">
    <property type="entry name" value="HAD_sf"/>
</dbReference>
<keyword evidence="3" id="KW-1185">Reference proteome</keyword>
<organism evidence="2 3">
    <name type="scientific">Clostridium cellulovorans (strain ATCC 35296 / DSM 3052 / OCM 3 / 743B)</name>
    <dbReference type="NCBI Taxonomy" id="573061"/>
    <lineage>
        <taxon>Bacteria</taxon>
        <taxon>Bacillati</taxon>
        <taxon>Bacillota</taxon>
        <taxon>Clostridia</taxon>
        <taxon>Eubacteriales</taxon>
        <taxon>Clostridiaceae</taxon>
        <taxon>Clostridium</taxon>
    </lineage>
</organism>
<dbReference type="Pfam" id="PF00702">
    <property type="entry name" value="Hydrolase"/>
    <property type="match status" value="1"/>
</dbReference>
<dbReference type="SFLD" id="SFLDS00003">
    <property type="entry name" value="Haloacid_Dehalogenase"/>
    <property type="match status" value="1"/>
</dbReference>
<evidence type="ECO:0000313" key="2">
    <source>
        <dbReference type="EMBL" id="ADL52473.1"/>
    </source>
</evidence>
<sequence length="229" mass="26771">MKNNIDVILFDLFFTLVTPRYNDFKNENDIIGMSVEEWEEHSEDSELYLKRATGKEINPQQIIENIVSKIGMQLSENEKLEMLNLREHRFKNSLTNIDNNILKVILELKNSGKKLCLISNADVIDVMHWESSPLGQIFDKAIFSYKVGFLKPQREIYEIALKKMNTTPDRCIFIGDGGFNELKGAKRLGIKTIMTSYLLKRTEEELNLFKDDVDYFINDFYEILEIVNR</sequence>
<dbReference type="NCBIfam" id="TIGR01549">
    <property type="entry name" value="HAD-SF-IA-v1"/>
    <property type="match status" value="1"/>
</dbReference>